<dbReference type="SMART" id="SM01117">
    <property type="entry name" value="Cyt-b5"/>
    <property type="match status" value="1"/>
</dbReference>
<accession>A0A3Q3VPJ5</accession>
<feature type="binding site" evidence="9">
    <location>
        <position position="300"/>
    </location>
    <ligand>
        <name>FAD</name>
        <dbReference type="ChEBI" id="CHEBI:57692"/>
    </ligand>
</feature>
<dbReference type="PROSITE" id="PS50255">
    <property type="entry name" value="CYTOCHROME_B5_2"/>
    <property type="match status" value="1"/>
</dbReference>
<reference evidence="14" key="2">
    <citation type="submission" date="2025-09" db="UniProtKB">
        <authorList>
            <consortium name="Ensembl"/>
        </authorList>
    </citation>
    <scope>IDENTIFICATION</scope>
</reference>
<evidence type="ECO:0000259" key="12">
    <source>
        <dbReference type="PROSITE" id="PS50255"/>
    </source>
</evidence>
<dbReference type="PANTHER" id="PTHR19370">
    <property type="entry name" value="NADH-CYTOCHROME B5 REDUCTASE"/>
    <property type="match status" value="1"/>
</dbReference>
<dbReference type="Pfam" id="PF00173">
    <property type="entry name" value="Cyt-b5"/>
    <property type="match status" value="1"/>
</dbReference>
<evidence type="ECO:0000256" key="5">
    <source>
        <dbReference type="ARBA" id="ARBA00022723"/>
    </source>
</evidence>
<dbReference type="Pfam" id="PF00970">
    <property type="entry name" value="FAD_binding_6"/>
    <property type="match status" value="1"/>
</dbReference>
<dbReference type="SUPFAM" id="SSF63380">
    <property type="entry name" value="Riboflavin synthase domain-like"/>
    <property type="match status" value="1"/>
</dbReference>
<evidence type="ECO:0000313" key="14">
    <source>
        <dbReference type="Ensembl" id="ENSMMOP00000003981.1"/>
    </source>
</evidence>
<dbReference type="CDD" id="cd06183">
    <property type="entry name" value="cyt_b5_reduct_like"/>
    <property type="match status" value="1"/>
</dbReference>
<feature type="binding site" evidence="9">
    <location>
        <position position="327"/>
    </location>
    <ligand>
        <name>FAD</name>
        <dbReference type="ChEBI" id="CHEBI:57692"/>
    </ligand>
</feature>
<keyword evidence="3 10" id="KW-0349">Heme</keyword>
<evidence type="ECO:0000256" key="11">
    <source>
        <dbReference type="SAM" id="MobiDB-lite"/>
    </source>
</evidence>
<evidence type="ECO:0000256" key="2">
    <source>
        <dbReference type="ARBA" id="ARBA00006105"/>
    </source>
</evidence>
<feature type="binding site" evidence="9">
    <location>
        <position position="374"/>
    </location>
    <ligand>
        <name>FAD</name>
        <dbReference type="ChEBI" id="CHEBI:57692"/>
    </ligand>
</feature>
<dbReference type="InterPro" id="IPR008333">
    <property type="entry name" value="Cbr1-like_FAD-bd_dom"/>
</dbReference>
<dbReference type="PROSITE" id="PS00191">
    <property type="entry name" value="CYTOCHROME_B5_1"/>
    <property type="match status" value="1"/>
</dbReference>
<dbReference type="SUPFAM" id="SSF49764">
    <property type="entry name" value="HSP20-like chaperones"/>
    <property type="match status" value="1"/>
</dbReference>
<evidence type="ECO:0000256" key="8">
    <source>
        <dbReference type="ARBA" id="ARBA00023004"/>
    </source>
</evidence>
<keyword evidence="5 10" id="KW-0479">Metal-binding</keyword>
<dbReference type="Gene3D" id="3.40.50.80">
    <property type="entry name" value="Nucleotide-binding domain of ferredoxin-NADP reductase (FNR) module"/>
    <property type="match status" value="1"/>
</dbReference>
<dbReference type="InterPro" id="IPR008978">
    <property type="entry name" value="HSP20-like_chaperone"/>
</dbReference>
<evidence type="ECO:0000256" key="6">
    <source>
        <dbReference type="ARBA" id="ARBA00022827"/>
    </source>
</evidence>
<evidence type="ECO:0000256" key="10">
    <source>
        <dbReference type="RuleBase" id="RU362121"/>
    </source>
</evidence>
<dbReference type="InterPro" id="IPR018506">
    <property type="entry name" value="Cyt_B5_heme-BS"/>
</dbReference>
<dbReference type="PROSITE" id="PS51384">
    <property type="entry name" value="FAD_FR"/>
    <property type="match status" value="1"/>
</dbReference>
<keyword evidence="15" id="KW-1185">Reference proteome</keyword>
<dbReference type="Gene3D" id="2.40.30.10">
    <property type="entry name" value="Translation factors"/>
    <property type="match status" value="1"/>
</dbReference>
<keyword evidence="7" id="KW-0560">Oxidoreductase</keyword>
<feature type="domain" description="FAD-binding FR-type" evidence="13">
    <location>
        <begin position="249"/>
        <end position="364"/>
    </location>
</feature>
<dbReference type="Ensembl" id="ENSMMOT00000004053.1">
    <property type="protein sequence ID" value="ENSMMOP00000003981.1"/>
    <property type="gene ID" value="ENSMMOG00000003184.1"/>
</dbReference>
<dbReference type="SUPFAM" id="SSF52343">
    <property type="entry name" value="Ferredoxin reductase-like, C-terminal NADP-linked domain"/>
    <property type="match status" value="1"/>
</dbReference>
<evidence type="ECO:0000256" key="9">
    <source>
        <dbReference type="PIRSR" id="PIRSR601834-1"/>
    </source>
</evidence>
<sequence length="484" mass="55010">MLNIPTQSFPPPGSQQRVAPSGQSGRNKVALKPGHSLMDWIRFSKSGKDLTGLRGRLIEVSQEELQKHNKRDDCWTCIRGMVYNVTPYMDYHPGGKEELMKAAGIDGTDLFDQVWNYVMMFFPYFLFSAVIPSPTAIALAPPTSVAPPADKDSRPRYDWFQTDVTVHLVVYAKRKIPSTGSTIVDLEDGVLRLEVLLGKMSYMIHLLHTAFLVGKIQVTVRKQAKRKWTSLGQPLEFHNTFLLKRDRALYYRDCVLVSKTEVNHNTLIFRLQLPFGTVRHVPVGKHVYLKALVENTEVVRPYTPIEQNLARASQHSSHESDLYFMIKVYPDGVLSSYLNNLQIGKSHGPEGTFSLRPLRDVTHLYLLAAGTGLTPMALYIRRLKIESLLFFNRQDKDILWRCELDGLAANDKRFQVEYVLSEPCESWTGRKGQADETMLKDFLNRPDSSKCYVCVCGPTAFTELTIGLLKQQGFTEEEFHAFQG</sequence>
<dbReference type="InterPro" id="IPR036400">
    <property type="entry name" value="Cyt_B5-like_heme/steroid_sf"/>
</dbReference>
<comment type="cofactor">
    <cofactor evidence="1 9">
        <name>FAD</name>
        <dbReference type="ChEBI" id="CHEBI:57692"/>
    </cofactor>
</comment>
<feature type="binding site" evidence="9">
    <location>
        <position position="302"/>
    </location>
    <ligand>
        <name>FAD</name>
        <dbReference type="ChEBI" id="CHEBI:57692"/>
    </ligand>
</feature>
<proteinExistence type="inferred from homology"/>
<feature type="region of interest" description="Disordered" evidence="11">
    <location>
        <begin position="1"/>
        <end position="27"/>
    </location>
</feature>
<dbReference type="Pfam" id="PF00175">
    <property type="entry name" value="NAD_binding_1"/>
    <property type="match status" value="1"/>
</dbReference>
<dbReference type="GO" id="GO:0016491">
    <property type="term" value="F:oxidoreductase activity"/>
    <property type="evidence" value="ECO:0007669"/>
    <property type="project" value="UniProtKB-KW"/>
</dbReference>
<evidence type="ECO:0000256" key="7">
    <source>
        <dbReference type="ARBA" id="ARBA00023002"/>
    </source>
</evidence>
<dbReference type="GO" id="GO:0020037">
    <property type="term" value="F:heme binding"/>
    <property type="evidence" value="ECO:0007669"/>
    <property type="project" value="UniProtKB-UniRule"/>
</dbReference>
<feature type="binding site" evidence="9">
    <location>
        <position position="335"/>
    </location>
    <ligand>
        <name>FAD</name>
        <dbReference type="ChEBI" id="CHEBI:57692"/>
    </ligand>
</feature>
<evidence type="ECO:0000256" key="1">
    <source>
        <dbReference type="ARBA" id="ARBA00001974"/>
    </source>
</evidence>
<keyword evidence="8 10" id="KW-0408">Iron</keyword>
<dbReference type="PRINTS" id="PR00406">
    <property type="entry name" value="CYTB5RDTASE"/>
</dbReference>
<dbReference type="GO" id="GO:0046872">
    <property type="term" value="F:metal ion binding"/>
    <property type="evidence" value="ECO:0007669"/>
    <property type="project" value="UniProtKB-UniRule"/>
</dbReference>
<reference evidence="14" key="1">
    <citation type="submission" date="2025-08" db="UniProtKB">
        <authorList>
            <consortium name="Ensembl"/>
        </authorList>
    </citation>
    <scope>IDENTIFICATION</scope>
</reference>
<dbReference type="FunFam" id="3.40.50.80:FF:000021">
    <property type="entry name" value="Cytochrome b5 reductase 4"/>
    <property type="match status" value="1"/>
</dbReference>
<evidence type="ECO:0000256" key="3">
    <source>
        <dbReference type="ARBA" id="ARBA00022617"/>
    </source>
</evidence>
<keyword evidence="4 9" id="KW-0285">Flavoprotein</keyword>
<feature type="compositionally biased region" description="Polar residues" evidence="11">
    <location>
        <begin position="14"/>
        <end position="26"/>
    </location>
</feature>
<organism evidence="14 15">
    <name type="scientific">Mola mola</name>
    <name type="common">Ocean sunfish</name>
    <name type="synonym">Tetraodon mola</name>
    <dbReference type="NCBI Taxonomy" id="94237"/>
    <lineage>
        <taxon>Eukaryota</taxon>
        <taxon>Metazoa</taxon>
        <taxon>Chordata</taxon>
        <taxon>Craniata</taxon>
        <taxon>Vertebrata</taxon>
        <taxon>Euteleostomi</taxon>
        <taxon>Actinopterygii</taxon>
        <taxon>Neopterygii</taxon>
        <taxon>Teleostei</taxon>
        <taxon>Neoteleostei</taxon>
        <taxon>Acanthomorphata</taxon>
        <taxon>Eupercaria</taxon>
        <taxon>Tetraodontiformes</taxon>
        <taxon>Molidae</taxon>
        <taxon>Mola</taxon>
    </lineage>
</organism>
<dbReference type="AlphaFoldDB" id="A0A3Q3VPJ5"/>
<evidence type="ECO:0000259" key="13">
    <source>
        <dbReference type="PROSITE" id="PS51384"/>
    </source>
</evidence>
<keyword evidence="6 9" id="KW-0274">FAD</keyword>
<dbReference type="InterPro" id="IPR001433">
    <property type="entry name" value="OxRdtase_FAD/NAD-bd"/>
</dbReference>
<dbReference type="SUPFAM" id="SSF55856">
    <property type="entry name" value="Cytochrome b5-like heme/steroid binding domain"/>
    <property type="match status" value="1"/>
</dbReference>
<feature type="domain" description="Cytochrome b5 heme-binding" evidence="12">
    <location>
        <begin position="57"/>
        <end position="111"/>
    </location>
</feature>
<evidence type="ECO:0000256" key="4">
    <source>
        <dbReference type="ARBA" id="ARBA00022630"/>
    </source>
</evidence>
<dbReference type="Proteomes" id="UP000261620">
    <property type="component" value="Unplaced"/>
</dbReference>
<comment type="similarity">
    <text evidence="10">Belongs to the cytochrome b5 family.</text>
</comment>
<dbReference type="InterPro" id="IPR017938">
    <property type="entry name" value="Riboflavin_synthase-like_b-brl"/>
</dbReference>
<protein>
    <submittedName>
        <fullName evidence="14">Uncharacterized protein</fullName>
    </submittedName>
</protein>
<evidence type="ECO:0000313" key="15">
    <source>
        <dbReference type="Proteomes" id="UP000261620"/>
    </source>
</evidence>
<name>A0A3Q3VPJ5_MOLML</name>
<dbReference type="STRING" id="94237.ENSMMOP00000003981"/>
<dbReference type="InterPro" id="IPR001199">
    <property type="entry name" value="Cyt_B5-like_heme/steroid-bd"/>
</dbReference>
<feature type="binding site" evidence="9">
    <location>
        <position position="301"/>
    </location>
    <ligand>
        <name>FAD</name>
        <dbReference type="ChEBI" id="CHEBI:57692"/>
    </ligand>
</feature>
<dbReference type="Gene3D" id="3.10.120.10">
    <property type="entry name" value="Cytochrome b5-like heme/steroid binding domain"/>
    <property type="match status" value="1"/>
</dbReference>
<dbReference type="InterPro" id="IPR001834">
    <property type="entry name" value="CBR-like"/>
</dbReference>
<dbReference type="OMA" id="ERFSCTN"/>
<dbReference type="InterPro" id="IPR039261">
    <property type="entry name" value="FNR_nucleotide-bd"/>
</dbReference>
<dbReference type="PANTHER" id="PTHR19370:SF184">
    <property type="entry name" value="NADH-CYTOCHROME B5 REDUCTASE-LIKE"/>
    <property type="match status" value="1"/>
</dbReference>
<dbReference type="InterPro" id="IPR017927">
    <property type="entry name" value="FAD-bd_FR_type"/>
</dbReference>
<comment type="similarity">
    <text evidence="2">Belongs to the flavoprotein pyridine nucleotide cytochrome reductase family.</text>
</comment>